<keyword evidence="5" id="KW-0472">Membrane</keyword>
<keyword evidence="8" id="KW-1185">Reference proteome</keyword>
<evidence type="ECO:0000259" key="6">
    <source>
        <dbReference type="PROSITE" id="PS01180"/>
    </source>
</evidence>
<dbReference type="OrthoDB" id="5945145at2759"/>
<feature type="transmembrane region" description="Helical" evidence="5">
    <location>
        <begin position="478"/>
        <end position="501"/>
    </location>
</feature>
<dbReference type="AlphaFoldDB" id="A0A9X0CRB9"/>
<accession>A0A9X0CRB9</accession>
<comment type="caution">
    <text evidence="7">The sequence shown here is derived from an EMBL/GenBank/DDBJ whole genome shotgun (WGS) entry which is preliminary data.</text>
</comment>
<comment type="caution">
    <text evidence="3">Lacks conserved residue(s) required for the propagation of feature annotation.</text>
</comment>
<feature type="domain" description="CUB" evidence="6">
    <location>
        <begin position="352"/>
        <end position="472"/>
    </location>
</feature>
<dbReference type="Proteomes" id="UP001163046">
    <property type="component" value="Unassembled WGS sequence"/>
</dbReference>
<sequence length="573" mass="64132">MELTTGWKIFEVLDGNNSYSESKGRYCGLTIPKDIRSSGRYMRVRFISDWLYSHYEGFKAKFVAEDKNKEASGICRSSNGSKEIHSLSGSSGTFFTPNYPVPYPDDATCVWKISVPAGKIVKLTFEVFDLETDVKDFVQIRDGQLSQSVSLAIYDGHHKFSSASGVYSTGSYMWVKFHSTPGKWVKTQGFKARYEALDPPAISKGLFFPGNIYNNNLELTGSHGTLESPEKDSVYLSHMSCNWLITVPDGKTVKLSFDIFELLTWSATCTADYVEILYGKNGILSEKGKFCGYTIPEEIHSSGRYMLVRFRSGQIRTNYKGFKATFTAEDKPTVYVPVANSSQELCFPGNNNNNDLELTGSHGTLQSPEEKHSGWYPPDSSCDWLITVPFGKIVKLSFDRFELEPSTGSTCTEDYVEILDEKQKNSETKVRYCGYHKTLDDFYSRGRYMWVIFRSNSLRSNYDGFKATFTAVDDTRALTYSIAIFAGLAVFLVLVCCVGCIKKWKKTASRATVGYAPVPTNPEVPPPAYPYPLESPPPYPGEESVLQYPPPGQWYPWPQGSATVEASAPPESP</sequence>
<dbReference type="PANTHER" id="PTHR24251">
    <property type="entry name" value="OVOCHYMASE-RELATED"/>
    <property type="match status" value="1"/>
</dbReference>
<dbReference type="Pfam" id="PF00431">
    <property type="entry name" value="CUB"/>
    <property type="match status" value="4"/>
</dbReference>
<keyword evidence="2" id="KW-1015">Disulfide bond</keyword>
<feature type="domain" description="CUB" evidence="6">
    <location>
        <begin position="208"/>
        <end position="329"/>
    </location>
</feature>
<keyword evidence="5" id="KW-1133">Transmembrane helix</keyword>
<evidence type="ECO:0000313" key="8">
    <source>
        <dbReference type="Proteomes" id="UP001163046"/>
    </source>
</evidence>
<evidence type="ECO:0000256" key="3">
    <source>
        <dbReference type="PROSITE-ProRule" id="PRU00059"/>
    </source>
</evidence>
<feature type="domain" description="CUB" evidence="6">
    <location>
        <begin position="75"/>
        <end position="197"/>
    </location>
</feature>
<proteinExistence type="predicted"/>
<dbReference type="CDD" id="cd00041">
    <property type="entry name" value="CUB"/>
    <property type="match status" value="4"/>
</dbReference>
<dbReference type="SMART" id="SM00042">
    <property type="entry name" value="CUB"/>
    <property type="match status" value="3"/>
</dbReference>
<reference evidence="7" key="1">
    <citation type="submission" date="2023-01" db="EMBL/GenBank/DDBJ databases">
        <title>Genome assembly of the deep-sea coral Lophelia pertusa.</title>
        <authorList>
            <person name="Herrera S."/>
            <person name="Cordes E."/>
        </authorList>
    </citation>
    <scope>NUCLEOTIDE SEQUENCE</scope>
    <source>
        <strain evidence="7">USNM1676648</strain>
        <tissue evidence="7">Polyp</tissue>
    </source>
</reference>
<evidence type="ECO:0000256" key="5">
    <source>
        <dbReference type="SAM" id="Phobius"/>
    </source>
</evidence>
<protein>
    <recommendedName>
        <fullName evidence="6">CUB domain-containing protein</fullName>
    </recommendedName>
</protein>
<dbReference type="EMBL" id="MU826847">
    <property type="protein sequence ID" value="KAJ7371398.1"/>
    <property type="molecule type" value="Genomic_DNA"/>
</dbReference>
<dbReference type="FunFam" id="2.60.120.290:FF:000005">
    <property type="entry name" value="Procollagen C-endopeptidase enhancer 1"/>
    <property type="match status" value="2"/>
</dbReference>
<dbReference type="PROSITE" id="PS01180">
    <property type="entry name" value="CUB"/>
    <property type="match status" value="4"/>
</dbReference>
<evidence type="ECO:0000256" key="1">
    <source>
        <dbReference type="ARBA" id="ARBA00022737"/>
    </source>
</evidence>
<keyword evidence="1" id="KW-0677">Repeat</keyword>
<dbReference type="InterPro" id="IPR000859">
    <property type="entry name" value="CUB_dom"/>
</dbReference>
<evidence type="ECO:0000313" key="7">
    <source>
        <dbReference type="EMBL" id="KAJ7371398.1"/>
    </source>
</evidence>
<dbReference type="InterPro" id="IPR035914">
    <property type="entry name" value="Sperma_CUB_dom_sf"/>
</dbReference>
<evidence type="ECO:0000256" key="2">
    <source>
        <dbReference type="ARBA" id="ARBA00023157"/>
    </source>
</evidence>
<feature type="region of interest" description="Disordered" evidence="4">
    <location>
        <begin position="522"/>
        <end position="573"/>
    </location>
</feature>
<gene>
    <name evidence="7" type="ORF">OS493_025860</name>
</gene>
<name>A0A9X0CRB9_9CNID</name>
<dbReference type="Gene3D" id="2.60.120.290">
    <property type="entry name" value="Spermadhesin, CUB domain"/>
    <property type="match status" value="4"/>
</dbReference>
<evidence type="ECO:0000256" key="4">
    <source>
        <dbReference type="SAM" id="MobiDB-lite"/>
    </source>
</evidence>
<feature type="domain" description="CUB" evidence="6">
    <location>
        <begin position="1"/>
        <end position="65"/>
    </location>
</feature>
<dbReference type="SUPFAM" id="SSF49854">
    <property type="entry name" value="Spermadhesin, CUB domain"/>
    <property type="match status" value="4"/>
</dbReference>
<keyword evidence="5" id="KW-0812">Transmembrane</keyword>
<organism evidence="7 8">
    <name type="scientific">Desmophyllum pertusum</name>
    <dbReference type="NCBI Taxonomy" id="174260"/>
    <lineage>
        <taxon>Eukaryota</taxon>
        <taxon>Metazoa</taxon>
        <taxon>Cnidaria</taxon>
        <taxon>Anthozoa</taxon>
        <taxon>Hexacorallia</taxon>
        <taxon>Scleractinia</taxon>
        <taxon>Caryophylliina</taxon>
        <taxon>Caryophylliidae</taxon>
        <taxon>Desmophyllum</taxon>
    </lineage>
</organism>
<feature type="compositionally biased region" description="Pro residues" evidence="4">
    <location>
        <begin position="522"/>
        <end position="540"/>
    </location>
</feature>